<reference evidence="3" key="3">
    <citation type="journal article" date="2005" name="Nature">
        <title>The map-based sequence of the rice genome.</title>
        <authorList>
            <consortium name="International rice genome sequencing project (IRGSP)"/>
            <person name="Matsumoto T."/>
            <person name="Wu J."/>
            <person name="Kanamori H."/>
            <person name="Katayose Y."/>
            <person name="Fujisawa M."/>
            <person name="Namiki N."/>
            <person name="Mizuno H."/>
            <person name="Yamamoto K."/>
            <person name="Antonio B.A."/>
            <person name="Baba T."/>
            <person name="Sakata K."/>
            <person name="Nagamura Y."/>
            <person name="Aoki H."/>
            <person name="Arikawa K."/>
            <person name="Arita K."/>
            <person name="Bito T."/>
            <person name="Chiden Y."/>
            <person name="Fujitsuka N."/>
            <person name="Fukunaka R."/>
            <person name="Hamada M."/>
            <person name="Harada C."/>
            <person name="Hayashi A."/>
            <person name="Hijishita S."/>
            <person name="Honda M."/>
            <person name="Hosokawa S."/>
            <person name="Ichikawa Y."/>
            <person name="Idonuma A."/>
            <person name="Iijima M."/>
            <person name="Ikeda M."/>
            <person name="Ikeno M."/>
            <person name="Ito K."/>
            <person name="Ito S."/>
            <person name="Ito T."/>
            <person name="Ito Y."/>
            <person name="Ito Y."/>
            <person name="Iwabuchi A."/>
            <person name="Kamiya K."/>
            <person name="Karasawa W."/>
            <person name="Kurita K."/>
            <person name="Katagiri S."/>
            <person name="Kikuta A."/>
            <person name="Kobayashi H."/>
            <person name="Kobayashi N."/>
            <person name="Machita K."/>
            <person name="Maehara T."/>
            <person name="Masukawa M."/>
            <person name="Mizubayashi T."/>
            <person name="Mukai Y."/>
            <person name="Nagasaki H."/>
            <person name="Nagata Y."/>
            <person name="Naito S."/>
            <person name="Nakashima M."/>
            <person name="Nakama Y."/>
            <person name="Nakamichi Y."/>
            <person name="Nakamura M."/>
            <person name="Meguro A."/>
            <person name="Negishi M."/>
            <person name="Ohta I."/>
            <person name="Ohta T."/>
            <person name="Okamoto M."/>
            <person name="Ono N."/>
            <person name="Saji S."/>
            <person name="Sakaguchi M."/>
            <person name="Sakai K."/>
            <person name="Shibata M."/>
            <person name="Shimokawa T."/>
            <person name="Song J."/>
            <person name="Takazaki Y."/>
            <person name="Terasawa K."/>
            <person name="Tsugane M."/>
            <person name="Tsuji K."/>
            <person name="Ueda S."/>
            <person name="Waki K."/>
            <person name="Yamagata H."/>
            <person name="Yamamoto M."/>
            <person name="Yamamoto S."/>
            <person name="Yamane H."/>
            <person name="Yoshiki S."/>
            <person name="Yoshihara R."/>
            <person name="Yukawa K."/>
            <person name="Zhong H."/>
            <person name="Yano M."/>
            <person name="Yuan Q."/>
            <person name="Ouyang S."/>
            <person name="Liu J."/>
            <person name="Jones K.M."/>
            <person name="Gansberger K."/>
            <person name="Moffat K."/>
            <person name="Hill J."/>
            <person name="Bera J."/>
            <person name="Fadrosh D."/>
            <person name="Jin S."/>
            <person name="Johri S."/>
            <person name="Kim M."/>
            <person name="Overton L."/>
            <person name="Reardon M."/>
            <person name="Tsitrin T."/>
            <person name="Vuong H."/>
            <person name="Weaver B."/>
            <person name="Ciecko A."/>
            <person name="Tallon L."/>
            <person name="Jackson J."/>
            <person name="Pai G."/>
            <person name="Aken S.V."/>
            <person name="Utterback T."/>
            <person name="Reidmuller S."/>
            <person name="Feldblyum T."/>
            <person name="Hsiao J."/>
            <person name="Zismann V."/>
            <person name="Iobst S."/>
            <person name="de Vazeille A.R."/>
            <person name="Buell C.R."/>
            <person name="Ying K."/>
            <person name="Li Y."/>
            <person name="Lu T."/>
            <person name="Huang Y."/>
            <person name="Zhao Q."/>
            <person name="Feng Q."/>
            <person name="Zhang L."/>
            <person name="Zhu J."/>
            <person name="Weng Q."/>
            <person name="Mu J."/>
            <person name="Lu Y."/>
            <person name="Fan D."/>
            <person name="Liu Y."/>
            <person name="Guan J."/>
            <person name="Zhang Y."/>
            <person name="Yu S."/>
            <person name="Liu X."/>
            <person name="Zhang Y."/>
            <person name="Hong G."/>
            <person name="Han B."/>
            <person name="Choisne N."/>
            <person name="Demange N."/>
            <person name="Orjeda G."/>
            <person name="Samain S."/>
            <person name="Cattolico L."/>
            <person name="Pelletier E."/>
            <person name="Couloux A."/>
            <person name="Segurens B."/>
            <person name="Wincker P."/>
            <person name="D'Hont A."/>
            <person name="Scarpelli C."/>
            <person name="Weissenbach J."/>
            <person name="Salanoubat M."/>
            <person name="Quetier F."/>
            <person name="Yu Y."/>
            <person name="Kim H.R."/>
            <person name="Rambo T."/>
            <person name="Currie J."/>
            <person name="Collura K."/>
            <person name="Luo M."/>
            <person name="Yang T."/>
            <person name="Ammiraju J.S.S."/>
            <person name="Engler F."/>
            <person name="Soderlund C."/>
            <person name="Wing R.A."/>
            <person name="Palmer L.E."/>
            <person name="de la Bastide M."/>
            <person name="Spiegel L."/>
            <person name="Nascimento L."/>
            <person name="Zutavern T."/>
            <person name="O'Shaughnessy A."/>
            <person name="Dike S."/>
            <person name="Dedhia N."/>
            <person name="Preston R."/>
            <person name="Balija V."/>
            <person name="McCombie W.R."/>
            <person name="Chow T."/>
            <person name="Chen H."/>
            <person name="Chung M."/>
            <person name="Chen C."/>
            <person name="Shaw J."/>
            <person name="Wu H."/>
            <person name="Hsiao K."/>
            <person name="Chao Y."/>
            <person name="Chu M."/>
            <person name="Cheng C."/>
            <person name="Hour A."/>
            <person name="Lee P."/>
            <person name="Lin S."/>
            <person name="Lin Y."/>
            <person name="Liou J."/>
            <person name="Liu S."/>
            <person name="Hsing Y."/>
            <person name="Raghuvanshi S."/>
            <person name="Mohanty A."/>
            <person name="Bharti A.K."/>
            <person name="Gaur A."/>
            <person name="Gupta V."/>
            <person name="Kumar D."/>
            <person name="Ravi V."/>
            <person name="Vij S."/>
            <person name="Kapur A."/>
            <person name="Khurana P."/>
            <person name="Khurana P."/>
            <person name="Khurana J.P."/>
            <person name="Tyagi A.K."/>
            <person name="Gaikwad K."/>
            <person name="Singh A."/>
            <person name="Dalal V."/>
            <person name="Srivastava S."/>
            <person name="Dixit A."/>
            <person name="Pal A.K."/>
            <person name="Ghazi I.A."/>
            <person name="Yadav M."/>
            <person name="Pandit A."/>
            <person name="Bhargava A."/>
            <person name="Sureshbabu K."/>
            <person name="Batra K."/>
            <person name="Sharma T.R."/>
            <person name="Mohapatra T."/>
            <person name="Singh N.K."/>
            <person name="Messing J."/>
            <person name="Nelson A.B."/>
            <person name="Fuks G."/>
            <person name="Kavchok S."/>
            <person name="Keizer G."/>
            <person name="Linton E."/>
            <person name="Llaca V."/>
            <person name="Song R."/>
            <person name="Tanyolac B."/>
            <person name="Young S."/>
            <person name="Ho-Il K."/>
            <person name="Hahn J.H."/>
            <person name="Sangsakoo G."/>
            <person name="Vanavichit A."/>
            <person name="de Mattos Luiz.A.T."/>
            <person name="Zimmer P.D."/>
            <person name="Malone G."/>
            <person name="Dellagostin O."/>
            <person name="de Oliveira A.C."/>
            <person name="Bevan M."/>
            <person name="Bancroft I."/>
            <person name="Minx P."/>
            <person name="Cordum H."/>
            <person name="Wilson R."/>
            <person name="Cheng Z."/>
            <person name="Jin W."/>
            <person name="Jiang J."/>
            <person name="Leong S.A."/>
            <person name="Iwama H."/>
            <person name="Gojobori T."/>
            <person name="Itoh T."/>
            <person name="Niimura Y."/>
            <person name="Fujii Y."/>
            <person name="Habara T."/>
            <person name="Sakai H."/>
            <person name="Sato Y."/>
            <person name="Wilson G."/>
            <person name="Kumar K."/>
            <person name="McCouch S."/>
            <person name="Juretic N."/>
            <person name="Hoen D."/>
            <person name="Wright S."/>
            <person name="Bruskiewich R."/>
            <person name="Bureau T."/>
            <person name="Miyao A."/>
            <person name="Hirochika H."/>
            <person name="Nishikawa T."/>
            <person name="Kadowaki K."/>
            <person name="Sugiura M."/>
            <person name="Burr B."/>
            <person name="Sasaki T."/>
        </authorList>
    </citation>
    <scope>NUCLEOTIDE SEQUENCE [LARGE SCALE GENOMIC DNA]</scope>
    <source>
        <strain evidence="3">cv. Nipponbare</strain>
    </source>
</reference>
<accession>Q67W04</accession>
<evidence type="ECO:0000313" key="2">
    <source>
        <dbReference type="EMBL" id="BAD37665.1"/>
    </source>
</evidence>
<reference evidence="2" key="2">
    <citation type="submission" date="2002-02" db="EMBL/GenBank/DDBJ databases">
        <title>Oryza sativa nipponbare(GA3) genomic DNA, chromosome 6, PAC clone:P0516A04.</title>
        <authorList>
            <person name="Sasaki T."/>
            <person name="Matsumoto T."/>
            <person name="Yamamoto K."/>
        </authorList>
    </citation>
    <scope>NUCLEOTIDE SEQUENCE</scope>
</reference>
<dbReference type="Proteomes" id="UP000000763">
    <property type="component" value="Chromosome 6"/>
</dbReference>
<evidence type="ECO:0000313" key="3">
    <source>
        <dbReference type="Proteomes" id="UP000000763"/>
    </source>
</evidence>
<reference evidence="3" key="4">
    <citation type="journal article" date="2008" name="Nucleic Acids Res.">
        <title>The rice annotation project database (RAP-DB): 2008 update.</title>
        <authorList>
            <consortium name="The rice annotation project (RAP)"/>
        </authorList>
    </citation>
    <scope>GENOME REANNOTATION</scope>
    <source>
        <strain evidence="3">cv. Nipponbare</strain>
    </source>
</reference>
<dbReference type="AlphaFoldDB" id="Q67W04"/>
<organism evidence="2 3">
    <name type="scientific">Oryza sativa subsp. japonica</name>
    <name type="common">Rice</name>
    <dbReference type="NCBI Taxonomy" id="39947"/>
    <lineage>
        <taxon>Eukaryota</taxon>
        <taxon>Viridiplantae</taxon>
        <taxon>Streptophyta</taxon>
        <taxon>Embryophyta</taxon>
        <taxon>Tracheophyta</taxon>
        <taxon>Spermatophyta</taxon>
        <taxon>Magnoliopsida</taxon>
        <taxon>Liliopsida</taxon>
        <taxon>Poales</taxon>
        <taxon>Poaceae</taxon>
        <taxon>BOP clade</taxon>
        <taxon>Oryzoideae</taxon>
        <taxon>Oryzeae</taxon>
        <taxon>Oryzinae</taxon>
        <taxon>Oryza</taxon>
        <taxon>Oryza sativa</taxon>
    </lineage>
</organism>
<name>Q67W04_ORYSJ</name>
<protein>
    <submittedName>
        <fullName evidence="2">Uncharacterized protein</fullName>
    </submittedName>
</protein>
<proteinExistence type="predicted"/>
<gene>
    <name evidence="1" type="ORF">P0436F11.40</name>
    <name evidence="2" type="ORF">P0516A04.1</name>
</gene>
<dbReference type="EMBL" id="AP003488">
    <property type="protein sequence ID" value="BAD37248.1"/>
    <property type="molecule type" value="Genomic_DNA"/>
</dbReference>
<evidence type="ECO:0000313" key="1">
    <source>
        <dbReference type="EMBL" id="BAD37248.1"/>
    </source>
</evidence>
<reference evidence="1" key="1">
    <citation type="submission" date="2001-04" db="EMBL/GenBank/DDBJ databases">
        <title>Oryza sativa nipponbare(GA3) genomic DNA, chromosome 6, PAC clone:P0436F11.</title>
        <authorList>
            <person name="Sasaki T."/>
            <person name="Matsumoto T."/>
            <person name="Yamamoto K."/>
        </authorList>
    </citation>
    <scope>NUCLEOTIDE SEQUENCE</scope>
</reference>
<sequence length="79" mass="9291">MEVDRIDDTDDIVIDVFDEISRRLGSTYSGFVNYSGYIGDEIRCLALFPEGPFYTVDHLDLHEQLVYMEVYHIRIFHKS</sequence>
<dbReference type="EMBL" id="AP004727">
    <property type="protein sequence ID" value="BAD37665.1"/>
    <property type="molecule type" value="Genomic_DNA"/>
</dbReference>